<evidence type="ECO:0000313" key="2">
    <source>
        <dbReference type="EMBL" id="QEL65970.1"/>
    </source>
</evidence>
<dbReference type="InterPro" id="IPR018968">
    <property type="entry name" value="Phasin"/>
</dbReference>
<dbReference type="KEGG" id="otr:OTERR_24940"/>
<reference evidence="2 3" key="1">
    <citation type="submission" date="2017-07" db="EMBL/GenBank/DDBJ databases">
        <title>Complete genome sequence of Oryzomicrobium terrae TPP412.</title>
        <authorList>
            <person name="Chiu L.-W."/>
            <person name="Lo K.-J."/>
            <person name="Tsai Y.-M."/>
            <person name="Lin S.-S."/>
            <person name="Kuo C.-H."/>
            <person name="Liu C.-T."/>
        </authorList>
    </citation>
    <scope>NUCLEOTIDE SEQUENCE [LARGE SCALE GENOMIC DNA]</scope>
    <source>
        <strain evidence="2 3">TPP412</strain>
    </source>
</reference>
<dbReference type="RefSeq" id="WP_054622214.1">
    <property type="nucleotide sequence ID" value="NZ_CP022579.1"/>
</dbReference>
<keyword evidence="3" id="KW-1185">Reference proteome</keyword>
<feature type="domain" description="Phasin" evidence="1">
    <location>
        <begin position="8"/>
        <end position="106"/>
    </location>
</feature>
<evidence type="ECO:0000259" key="1">
    <source>
        <dbReference type="Pfam" id="PF09361"/>
    </source>
</evidence>
<dbReference type="Pfam" id="PF09361">
    <property type="entry name" value="Phasin_2"/>
    <property type="match status" value="1"/>
</dbReference>
<gene>
    <name evidence="2" type="ORF">OTERR_24940</name>
</gene>
<protein>
    <recommendedName>
        <fullName evidence="1">Phasin domain-containing protein</fullName>
    </recommendedName>
</protein>
<dbReference type="NCBIfam" id="TIGR01841">
    <property type="entry name" value="phasin"/>
    <property type="match status" value="1"/>
</dbReference>
<dbReference type="Proteomes" id="UP000323671">
    <property type="component" value="Chromosome"/>
</dbReference>
<organism evidence="2 3">
    <name type="scientific">Oryzomicrobium terrae</name>
    <dbReference type="NCBI Taxonomy" id="1735038"/>
    <lineage>
        <taxon>Bacteria</taxon>
        <taxon>Pseudomonadati</taxon>
        <taxon>Pseudomonadota</taxon>
        <taxon>Betaproteobacteria</taxon>
        <taxon>Rhodocyclales</taxon>
        <taxon>Rhodocyclaceae</taxon>
        <taxon>Oryzomicrobium</taxon>
    </lineage>
</organism>
<name>A0A5C1EAN7_9RHOO</name>
<dbReference type="AlphaFoldDB" id="A0A5C1EAN7"/>
<sequence>MSTQQNLEQLKAAQKVNAEVLLELTRSTFDSIERLSALNIETARELLNASVAQSSTLLAAKDVQEAARLQTTLAQPNLELLTNYYRKLYELVTELQKDATHVVESHYNHLSKNASAAIEKSTASAPGGDVVEAALKSILSASTQVFDNMTKAAKQFADIADANVKAASTATSKAVSSATKASAAKK</sequence>
<accession>A0A5C1EAN7</accession>
<dbReference type="EMBL" id="CP022579">
    <property type="protein sequence ID" value="QEL65970.1"/>
    <property type="molecule type" value="Genomic_DNA"/>
</dbReference>
<dbReference type="InterPro" id="IPR010127">
    <property type="entry name" value="Phasin_subfam-1"/>
</dbReference>
<evidence type="ECO:0000313" key="3">
    <source>
        <dbReference type="Proteomes" id="UP000323671"/>
    </source>
</evidence>
<proteinExistence type="predicted"/>